<name>A0AAV7UU13_PLEWA</name>
<gene>
    <name evidence="2" type="ORF">NDU88_001680</name>
</gene>
<evidence type="ECO:0008006" key="4">
    <source>
        <dbReference type="Google" id="ProtNLM"/>
    </source>
</evidence>
<comment type="caution">
    <text evidence="2">The sequence shown here is derived from an EMBL/GenBank/DDBJ whole genome shotgun (WGS) entry which is preliminary data.</text>
</comment>
<dbReference type="AlphaFoldDB" id="A0AAV7UU13"/>
<evidence type="ECO:0000313" key="2">
    <source>
        <dbReference type="EMBL" id="KAJ1192373.1"/>
    </source>
</evidence>
<protein>
    <recommendedName>
        <fullName evidence="4">Secreted protein</fullName>
    </recommendedName>
</protein>
<dbReference type="Proteomes" id="UP001066276">
    <property type="component" value="Chromosome 2_2"/>
</dbReference>
<proteinExistence type="predicted"/>
<evidence type="ECO:0000256" key="1">
    <source>
        <dbReference type="SAM" id="SignalP"/>
    </source>
</evidence>
<organism evidence="2 3">
    <name type="scientific">Pleurodeles waltl</name>
    <name type="common">Iberian ribbed newt</name>
    <dbReference type="NCBI Taxonomy" id="8319"/>
    <lineage>
        <taxon>Eukaryota</taxon>
        <taxon>Metazoa</taxon>
        <taxon>Chordata</taxon>
        <taxon>Craniata</taxon>
        <taxon>Vertebrata</taxon>
        <taxon>Euteleostomi</taxon>
        <taxon>Amphibia</taxon>
        <taxon>Batrachia</taxon>
        <taxon>Caudata</taxon>
        <taxon>Salamandroidea</taxon>
        <taxon>Salamandridae</taxon>
        <taxon>Pleurodelinae</taxon>
        <taxon>Pleurodeles</taxon>
    </lineage>
</organism>
<evidence type="ECO:0000313" key="3">
    <source>
        <dbReference type="Proteomes" id="UP001066276"/>
    </source>
</evidence>
<dbReference type="EMBL" id="JANPWB010000004">
    <property type="protein sequence ID" value="KAJ1192373.1"/>
    <property type="molecule type" value="Genomic_DNA"/>
</dbReference>
<accession>A0AAV7UU13</accession>
<feature type="signal peptide" evidence="1">
    <location>
        <begin position="1"/>
        <end position="20"/>
    </location>
</feature>
<sequence length="172" mass="19268">MASFVGVACCFLCRCPLSMELSTPPQSAPADEPFQESIETKKHYLGMSCSFIVLPWSSEGTILFSSTWWLKHFKFAIGCPLHYFLSAASRRGLSPTLSTLHESFLAAPLGHLYESIETTKRSYYLGMRCSFIVLSLSSERTILFSSACGLKHFKGTPHTCRSLAFHRYFTSI</sequence>
<keyword evidence="1" id="KW-0732">Signal</keyword>
<keyword evidence="3" id="KW-1185">Reference proteome</keyword>
<reference evidence="2" key="1">
    <citation type="journal article" date="2022" name="bioRxiv">
        <title>Sequencing and chromosome-scale assembly of the giantPleurodeles waltlgenome.</title>
        <authorList>
            <person name="Brown T."/>
            <person name="Elewa A."/>
            <person name="Iarovenko S."/>
            <person name="Subramanian E."/>
            <person name="Araus A.J."/>
            <person name="Petzold A."/>
            <person name="Susuki M."/>
            <person name="Suzuki K.-i.T."/>
            <person name="Hayashi T."/>
            <person name="Toyoda A."/>
            <person name="Oliveira C."/>
            <person name="Osipova E."/>
            <person name="Leigh N.D."/>
            <person name="Simon A."/>
            <person name="Yun M.H."/>
        </authorList>
    </citation>
    <scope>NUCLEOTIDE SEQUENCE</scope>
    <source>
        <strain evidence="2">20211129_DDA</strain>
        <tissue evidence="2">Liver</tissue>
    </source>
</reference>
<feature type="chain" id="PRO_5043361546" description="Secreted protein" evidence="1">
    <location>
        <begin position="21"/>
        <end position="172"/>
    </location>
</feature>